<feature type="domain" description="HTH lysR-type" evidence="6">
    <location>
        <begin position="23"/>
        <end position="80"/>
    </location>
</feature>
<reference evidence="7" key="1">
    <citation type="submission" date="2016-07" db="EMBL/GenBank/DDBJ databases">
        <title>New class B carbapenemase carried by novel plasmid in Pseudomonas putida enviromental strain in eastern Amazonia.</title>
        <authorList>
            <person name="Souza C.O."/>
            <person name="Lima K.V."/>
            <person name="Brasiliense D.M."/>
            <person name="Perez-Chaparro P.J."/>
            <person name="Mamizuka E.M."/>
            <person name="Lima M.O."/>
            <person name="Lima L.N."/>
            <person name="McCulloch J.A."/>
        </authorList>
    </citation>
    <scope>NUCLEOTIDE SEQUENCE [LARGE SCALE GENOMIC DNA]</scope>
    <source>
        <strain evidence="7">IEC33019</strain>
    </source>
</reference>
<dbReference type="InterPro" id="IPR036390">
    <property type="entry name" value="WH_DNA-bd_sf"/>
</dbReference>
<dbReference type="FunFam" id="1.10.10.10:FF:000038">
    <property type="entry name" value="Glycine cleavage system transcriptional activator"/>
    <property type="match status" value="1"/>
</dbReference>
<keyword evidence="4" id="KW-0010">Activator</keyword>
<evidence type="ECO:0000256" key="4">
    <source>
        <dbReference type="ARBA" id="ARBA00023159"/>
    </source>
</evidence>
<dbReference type="AlphaFoldDB" id="A0A1B2FEJ7"/>
<dbReference type="InterPro" id="IPR058163">
    <property type="entry name" value="LysR-type_TF_proteobact-type"/>
</dbReference>
<evidence type="ECO:0000259" key="6">
    <source>
        <dbReference type="PROSITE" id="PS50931"/>
    </source>
</evidence>
<dbReference type="SUPFAM" id="SSF53850">
    <property type="entry name" value="Periplasmic binding protein-like II"/>
    <property type="match status" value="1"/>
</dbReference>
<dbReference type="Pfam" id="PF00126">
    <property type="entry name" value="HTH_1"/>
    <property type="match status" value="1"/>
</dbReference>
<organism evidence="7">
    <name type="scientific">Pseudomonas putida</name>
    <name type="common">Arthrobacter siderocapsulatus</name>
    <dbReference type="NCBI Taxonomy" id="303"/>
    <lineage>
        <taxon>Bacteria</taxon>
        <taxon>Pseudomonadati</taxon>
        <taxon>Pseudomonadota</taxon>
        <taxon>Gammaproteobacteria</taxon>
        <taxon>Pseudomonadales</taxon>
        <taxon>Pseudomonadaceae</taxon>
        <taxon>Pseudomonas</taxon>
    </lineage>
</organism>
<dbReference type="InterPro" id="IPR000847">
    <property type="entry name" value="LysR_HTH_N"/>
</dbReference>
<gene>
    <name evidence="7" type="primary">gcvA_17</name>
    <name evidence="7" type="ORF">IEC33019_5166</name>
</gene>
<evidence type="ECO:0000256" key="5">
    <source>
        <dbReference type="ARBA" id="ARBA00023163"/>
    </source>
</evidence>
<dbReference type="EMBL" id="CP016634">
    <property type="protein sequence ID" value="ANY90646.1"/>
    <property type="molecule type" value="Genomic_DNA"/>
</dbReference>
<dbReference type="PANTHER" id="PTHR30537">
    <property type="entry name" value="HTH-TYPE TRANSCRIPTIONAL REGULATOR"/>
    <property type="match status" value="1"/>
</dbReference>
<protein>
    <submittedName>
        <fullName evidence="7">Glycine cleavage system transcriptional activator</fullName>
    </submittedName>
</protein>
<keyword evidence="5" id="KW-0804">Transcription</keyword>
<dbReference type="GO" id="GO:0009891">
    <property type="term" value="P:positive regulation of biosynthetic process"/>
    <property type="evidence" value="ECO:0007669"/>
    <property type="project" value="UniProtKB-ARBA"/>
</dbReference>
<dbReference type="Gene3D" id="1.10.10.10">
    <property type="entry name" value="Winged helix-like DNA-binding domain superfamily/Winged helix DNA-binding domain"/>
    <property type="match status" value="1"/>
</dbReference>
<dbReference type="Pfam" id="PF03466">
    <property type="entry name" value="LysR_substrate"/>
    <property type="match status" value="1"/>
</dbReference>
<dbReference type="GO" id="GO:0006351">
    <property type="term" value="P:DNA-templated transcription"/>
    <property type="evidence" value="ECO:0007669"/>
    <property type="project" value="TreeGrafter"/>
</dbReference>
<accession>A0A1B2FEJ7</accession>
<evidence type="ECO:0000256" key="3">
    <source>
        <dbReference type="ARBA" id="ARBA00023125"/>
    </source>
</evidence>
<dbReference type="InterPro" id="IPR005119">
    <property type="entry name" value="LysR_subst-bd"/>
</dbReference>
<dbReference type="SUPFAM" id="SSF46785">
    <property type="entry name" value="Winged helix' DNA-binding domain"/>
    <property type="match status" value="1"/>
</dbReference>
<dbReference type="GO" id="GO:0003700">
    <property type="term" value="F:DNA-binding transcription factor activity"/>
    <property type="evidence" value="ECO:0007669"/>
    <property type="project" value="InterPro"/>
</dbReference>
<evidence type="ECO:0000256" key="2">
    <source>
        <dbReference type="ARBA" id="ARBA00023015"/>
    </source>
</evidence>
<dbReference type="GO" id="GO:0043565">
    <property type="term" value="F:sequence-specific DNA binding"/>
    <property type="evidence" value="ECO:0007669"/>
    <property type="project" value="TreeGrafter"/>
</dbReference>
<dbReference type="PRINTS" id="PR00039">
    <property type="entry name" value="HTHLYSR"/>
</dbReference>
<evidence type="ECO:0000256" key="1">
    <source>
        <dbReference type="ARBA" id="ARBA00009437"/>
    </source>
</evidence>
<name>A0A1B2FEJ7_PSEPU</name>
<dbReference type="Gene3D" id="3.40.190.10">
    <property type="entry name" value="Periplasmic binding protein-like II"/>
    <property type="match status" value="2"/>
</dbReference>
<evidence type="ECO:0000313" key="7">
    <source>
        <dbReference type="EMBL" id="ANY90646.1"/>
    </source>
</evidence>
<keyword evidence="2" id="KW-0805">Transcription regulation</keyword>
<keyword evidence="3" id="KW-0238">DNA-binding</keyword>
<dbReference type="PROSITE" id="PS50931">
    <property type="entry name" value="HTH_LYSR"/>
    <property type="match status" value="1"/>
</dbReference>
<sequence length="332" mass="37282">MYICVHDFIFAPQGRCQMSRQLPPLYALRAFEAAARLSSFTRAGEELSITQSAVSRHIRTLEDHFACRLFVRNGRSLQLTEAARVLLPGVHEGFSALERACDTLRGEDDILRMKAPSTLTMRWLLSRLSQFRHLQPGNEVQLTSAWMDVDHVDFNQEPFDCAVLLSDGVFPADWEVRRLFAELLIPVGAPGLLEEGPWDERRLAGIELLHPTPDKRDWRAWLERMGLSDKVSLKGGQVFDTLELGMIAAARGYGISMGDLLMVAEDVAQGRLSLPWPTAVPSGMDYYLVWPRTRPGGERLRRLSQFLQEEAAAMNLPDVRILEAPAAAPFSP</sequence>
<comment type="similarity">
    <text evidence="1">Belongs to the LysR transcriptional regulatory family.</text>
</comment>
<proteinExistence type="inferred from homology"/>
<dbReference type="PANTHER" id="PTHR30537:SF26">
    <property type="entry name" value="GLYCINE CLEAVAGE SYSTEM TRANSCRIPTIONAL ACTIVATOR"/>
    <property type="match status" value="1"/>
</dbReference>
<dbReference type="InterPro" id="IPR036388">
    <property type="entry name" value="WH-like_DNA-bd_sf"/>
</dbReference>